<dbReference type="Proteomes" id="UP000011115">
    <property type="component" value="Unassembled WGS sequence"/>
</dbReference>
<dbReference type="Gramene" id="PGSC0003DMT400083284">
    <property type="protein sequence ID" value="PGSC0003DMT400083284"/>
    <property type="gene ID" value="PGSC0003DMG401033165"/>
</dbReference>
<evidence type="ECO:0000313" key="1">
    <source>
        <dbReference type="EnsemblPlants" id="PGSC0003DMT400083284"/>
    </source>
</evidence>
<reference evidence="2" key="1">
    <citation type="journal article" date="2011" name="Nature">
        <title>Genome sequence and analysis of the tuber crop potato.</title>
        <authorList>
            <consortium name="The Potato Genome Sequencing Consortium"/>
        </authorList>
    </citation>
    <scope>NUCLEOTIDE SEQUENCE [LARGE SCALE GENOMIC DNA]</scope>
    <source>
        <strain evidence="2">cv. DM1-3 516 R44</strain>
    </source>
</reference>
<name>M1D6U6_SOLTU</name>
<protein>
    <submittedName>
        <fullName evidence="1">Uncharacterized protein</fullName>
    </submittedName>
</protein>
<proteinExistence type="predicted"/>
<reference evidence="1" key="2">
    <citation type="submission" date="2015-06" db="UniProtKB">
        <authorList>
            <consortium name="EnsemblPlants"/>
        </authorList>
    </citation>
    <scope>IDENTIFICATION</scope>
    <source>
        <strain evidence="1">DM1-3 516 R44</strain>
    </source>
</reference>
<dbReference type="HOGENOM" id="CLU_2516979_0_0_1"/>
<dbReference type="ExpressionAtlas" id="M1D6U6">
    <property type="expression patterns" value="baseline"/>
</dbReference>
<dbReference type="AlphaFoldDB" id="M1D6U6"/>
<sequence>MLKHRLRFQAPSSAILLFSISIDLGVSLHMWKWKFEKTPTHLQRIKKQDSKKKVVPACNEYDIFISWIGCEHNKSWKMLHWRLKRKSCIRGTEGK</sequence>
<accession>M1D6U6</accession>
<dbReference type="EnsemblPlants" id="PGSC0003DMT400083284">
    <property type="protein sequence ID" value="PGSC0003DMT400083284"/>
    <property type="gene ID" value="PGSC0003DMG401033165"/>
</dbReference>
<organism evidence="1 2">
    <name type="scientific">Solanum tuberosum</name>
    <name type="common">Potato</name>
    <dbReference type="NCBI Taxonomy" id="4113"/>
    <lineage>
        <taxon>Eukaryota</taxon>
        <taxon>Viridiplantae</taxon>
        <taxon>Streptophyta</taxon>
        <taxon>Embryophyta</taxon>
        <taxon>Tracheophyta</taxon>
        <taxon>Spermatophyta</taxon>
        <taxon>Magnoliopsida</taxon>
        <taxon>eudicotyledons</taxon>
        <taxon>Gunneridae</taxon>
        <taxon>Pentapetalae</taxon>
        <taxon>asterids</taxon>
        <taxon>lamiids</taxon>
        <taxon>Solanales</taxon>
        <taxon>Solanaceae</taxon>
        <taxon>Solanoideae</taxon>
        <taxon>Solaneae</taxon>
        <taxon>Solanum</taxon>
    </lineage>
</organism>
<evidence type="ECO:0000313" key="2">
    <source>
        <dbReference type="Proteomes" id="UP000011115"/>
    </source>
</evidence>
<keyword evidence="2" id="KW-1185">Reference proteome</keyword>